<dbReference type="Proteomes" id="UP001281761">
    <property type="component" value="Unassembled WGS sequence"/>
</dbReference>
<keyword evidence="2" id="KW-1185">Reference proteome</keyword>
<dbReference type="EMBL" id="JARBJD010000313">
    <property type="protein sequence ID" value="KAK2944121.1"/>
    <property type="molecule type" value="Genomic_DNA"/>
</dbReference>
<proteinExistence type="predicted"/>
<evidence type="ECO:0000313" key="2">
    <source>
        <dbReference type="Proteomes" id="UP001281761"/>
    </source>
</evidence>
<reference evidence="1 2" key="1">
    <citation type="journal article" date="2022" name="bioRxiv">
        <title>Genomics of Preaxostyla Flagellates Illuminates Evolutionary Transitions and the Path Towards Mitochondrial Loss.</title>
        <authorList>
            <person name="Novak L.V.F."/>
            <person name="Treitli S.C."/>
            <person name="Pyrih J."/>
            <person name="Halakuc P."/>
            <person name="Pipaliya S.V."/>
            <person name="Vacek V."/>
            <person name="Brzon O."/>
            <person name="Soukal P."/>
            <person name="Eme L."/>
            <person name="Dacks J.B."/>
            <person name="Karnkowska A."/>
            <person name="Elias M."/>
            <person name="Hampl V."/>
        </authorList>
    </citation>
    <scope>NUCLEOTIDE SEQUENCE [LARGE SCALE GENOMIC DNA]</scope>
    <source>
        <strain evidence="1">NAU3</strain>
        <tissue evidence="1">Gut</tissue>
    </source>
</reference>
<name>A0ABQ9WX69_9EUKA</name>
<evidence type="ECO:0000313" key="1">
    <source>
        <dbReference type="EMBL" id="KAK2944121.1"/>
    </source>
</evidence>
<organism evidence="1 2">
    <name type="scientific">Blattamonas nauphoetae</name>
    <dbReference type="NCBI Taxonomy" id="2049346"/>
    <lineage>
        <taxon>Eukaryota</taxon>
        <taxon>Metamonada</taxon>
        <taxon>Preaxostyla</taxon>
        <taxon>Oxymonadida</taxon>
        <taxon>Blattamonas</taxon>
    </lineage>
</organism>
<sequence length="843" mass="95208">MSEVAKNCTEMIVDDLTIFDDLMWMTNIAYAVVFYLENKVIVNPTARLTDVEGDQHSPQFARLAELLDSETKELQREFDGELFEEAGRISLWREFLQKVGDGGEVVIDTSFLKLPFFRPTLLSLQAKFQHLISSVDGSEDSSTSSLHSSRSSPHTSLDALLDSSLRTLSSSPNFRQESLQLLTILHTLLTSPLPPSLLKHSPTVSFGPLHTFHQHDTINPSELFDSSLFDETDNEKLARSLVRCKSVCELVGAEKCILDIENFVDRTVSLLGTSNSLIRTAAYSLFGSFDDMSCFVHLLPRFWNQLRSAFRDGHHEEQLALITISMNWINHHLLRRSLPPFPTAEFDWDGLINADLNSKQFHVFTVLLVLYLQHSSIKDQLGRAKTLFIILSFEQHQQAVSRIVSTFDGIQQLEEDPKYYQCLISYCLLISLLSNRDFPPTLTNFLTEYPEIDAHALLPLENKIIFLCHSSLNRHKPHQPPLDFLFERTLRMSPLEFFLHDSEPDAELSHSLLNTSLCGFHALCRRGVHLDVMETDAVRCGKHLLNLFWMFSSPLISDTFDLFLYFPPPLVVRFFLPILSSVSSQIFLVEPLRGMVTTLFIVTAPFGDCHSLKELCRSVRQLNTIIQDSSPEPMVSAGCESLEWLNIPTGFGSALAHSNSPVVFDLFEDVNSQQLSPNDALKTADLYTTMLGLLSEEVNTTREGSCLAGTLVRDLNRRNAKWIVFESGGLPKLWKLIFSPIPAEVSVFLEFVKRLVSVGSVEIVMEMMRFRMLDIVIGAVSESSFLEDYENGIYEAECRFSPLSLTTLQLMPTVSALLTKANQNPNRANDQIAVLSLQLNQHT</sequence>
<accession>A0ABQ9WX69</accession>
<protein>
    <submittedName>
        <fullName evidence="1">Uncharacterized protein</fullName>
    </submittedName>
</protein>
<comment type="caution">
    <text evidence="1">The sequence shown here is derived from an EMBL/GenBank/DDBJ whole genome shotgun (WGS) entry which is preliminary data.</text>
</comment>
<gene>
    <name evidence="1" type="ORF">BLNAU_20953</name>
</gene>